<feature type="region of interest" description="Disordered" evidence="1">
    <location>
        <begin position="1000"/>
        <end position="1050"/>
    </location>
</feature>
<proteinExistence type="predicted"/>
<dbReference type="eggNOG" id="ENOG502S7P8">
    <property type="taxonomic scope" value="Eukaryota"/>
</dbReference>
<reference evidence="3" key="1">
    <citation type="journal article" date="2012" name="Proc. Natl. Acad. Sci. U.S.A.">
        <title>Genome sequence of the button mushroom Agaricus bisporus reveals mechanisms governing adaptation to a humic-rich ecological niche.</title>
        <authorList>
            <person name="Morin E."/>
            <person name="Kohler A."/>
            <person name="Baker A.R."/>
            <person name="Foulongne-Oriol M."/>
            <person name="Lombard V."/>
            <person name="Nagy L.G."/>
            <person name="Ohm R.A."/>
            <person name="Patyshakuliyeva A."/>
            <person name="Brun A."/>
            <person name="Aerts A.L."/>
            <person name="Bailey A.M."/>
            <person name="Billette C."/>
            <person name="Coutinho P.M."/>
            <person name="Deakin G."/>
            <person name="Doddapaneni H."/>
            <person name="Floudas D."/>
            <person name="Grimwood J."/>
            <person name="Hilden K."/>
            <person name="Kuees U."/>
            <person name="LaButti K.M."/>
            <person name="Lapidus A."/>
            <person name="Lindquist E.A."/>
            <person name="Lucas S.M."/>
            <person name="Murat C."/>
            <person name="Riley R.W."/>
            <person name="Salamov A.A."/>
            <person name="Schmutz J."/>
            <person name="Subramanian V."/>
            <person name="Woesten H.A.B."/>
            <person name="Xu J."/>
            <person name="Eastwood D.C."/>
            <person name="Foster G.D."/>
            <person name="Sonnenberg A.S."/>
            <person name="Cullen D."/>
            <person name="de Vries R.P."/>
            <person name="Lundell T."/>
            <person name="Hibbett D.S."/>
            <person name="Henrissat B."/>
            <person name="Burton K.S."/>
            <person name="Kerrigan R.W."/>
            <person name="Challen M.P."/>
            <person name="Grigoriev I.V."/>
            <person name="Martin F."/>
        </authorList>
    </citation>
    <scope>NUCLEOTIDE SEQUENCE [LARGE SCALE GENOMIC DNA]</scope>
    <source>
        <strain evidence="3">JB137-S8 / ATCC MYA-4627 / FGSC 10392</strain>
    </source>
</reference>
<organism evidence="2 3">
    <name type="scientific">Agaricus bisporus var. burnettii (strain JB137-S8 / ATCC MYA-4627 / FGSC 10392)</name>
    <name type="common">White button mushroom</name>
    <dbReference type="NCBI Taxonomy" id="597362"/>
    <lineage>
        <taxon>Eukaryota</taxon>
        <taxon>Fungi</taxon>
        <taxon>Dikarya</taxon>
        <taxon>Basidiomycota</taxon>
        <taxon>Agaricomycotina</taxon>
        <taxon>Agaricomycetes</taxon>
        <taxon>Agaricomycetidae</taxon>
        <taxon>Agaricales</taxon>
        <taxon>Agaricineae</taxon>
        <taxon>Agaricaceae</taxon>
        <taxon>Agaricus</taxon>
    </lineage>
</organism>
<gene>
    <name evidence="2" type="ORF">AGABI1DRAFT_128246</name>
</gene>
<sequence>MASQRAMEDDVWHSLPDTTNAQEAAHWATYRAAGTNHSLLAGLEALHAVVAAFKTLDGGAKRGQKSHYGHDRREKRMAREHGRSHPQRDPLANPGRSYINDGRAPDTMAKLVGKKSPEKRQKEATTTINDTFGSIYFSWKDNSCWLDVSLVLLDNAIGRGWEEFNKVCDQVLEEPGLREVLGAMKQIRSLKSSPEQGIDLGSALNVERNSIRASLLDEGIILDMVSPDMVFGWLGSLIRHCNASSRFYSDGFFIPYFLPRYCEIHKCTGCDRTGGPHWEITRYLQNLFTIQVGASQHSEYQGRLTRWFNDFLTPKPIVNLPLILVIEFEQEEVAKPLEWYIPTTLPTQYSYLTKARDLIYELVGVSLVSSSSSGNHFTARFHEDKSVYMYDDMTSGGRAMRVRDGVVNRHVGGHPPKYPSKHAVHHAVYFLKGGLDAQQAFYEARLATIKKDFDITVGTENPTNSTIITYDGKLTRMPSYRRTWIRNERNQNLYDEYVDPVIGHLPVEVDRPVTPLRSLTPLPLESEEPLDKSDKSRGKAVNMDELYNRVHTPDDNDELPTVETLLTVASKNTFPRLSPRVALTPPRAADTNIDNDSLMDEDPDGSVEPTTMGDERDCKRRSHLACQPSGLLPLGRWKCHYCSTLDRPKPSGDVTSRRMLTNVWMVNRKLPDRLRPGVGALCKLGDFHYPVRLLKYDASTKTWDVQWWRGCRFLSGGPHRLPDDITSEPESSIADAHWGEPMARRDIRLGVWTLASTLKEDTLDYMSDVNYMPYTPDIHLALGPAISTLKHIIEAPDTMDASDVPILQKSRGIKVNSFENMVKDAPRGALPMRERAGITNWLYRHLGADARQQTAMCHACTIWIAEKLQTVNWPKPDGSDWIQEAWRIQTNSGRSNLIDINKTCISKLERLMFEFSKNTGKAGDFMWGLNLGDHQDQWDPYKLVPKDWIVNDHEVDSSANDIGWDYIKVLPASNPSNATPGHVPMPDVAGTTMGEVQGVLKSRKRQRSPDNAEPVASTSRGRPRGRPATTKAGGRGGRGGTGRGRGRRGK</sequence>
<feature type="compositionally biased region" description="Gly residues" evidence="1">
    <location>
        <begin position="1033"/>
        <end position="1043"/>
    </location>
</feature>
<name>K5WUI5_AGABU</name>
<evidence type="ECO:0000313" key="2">
    <source>
        <dbReference type="EMBL" id="EKM79081.1"/>
    </source>
</evidence>
<dbReference type="RefSeq" id="XP_007329843.1">
    <property type="nucleotide sequence ID" value="XM_007329781.1"/>
</dbReference>
<protein>
    <submittedName>
        <fullName evidence="2">Uncharacterized protein</fullName>
    </submittedName>
</protein>
<dbReference type="Proteomes" id="UP000008493">
    <property type="component" value="Unassembled WGS sequence"/>
</dbReference>
<feature type="region of interest" description="Disordered" evidence="1">
    <location>
        <begin position="518"/>
        <end position="538"/>
    </location>
</feature>
<dbReference type="KEGG" id="abp:AGABI1DRAFT128246"/>
<dbReference type="HOGENOM" id="CLU_004051_0_0_1"/>
<dbReference type="GeneID" id="18826781"/>
<dbReference type="OrthoDB" id="3027520at2759"/>
<dbReference type="OMA" id="AMCHACT"/>
<feature type="region of interest" description="Disordered" evidence="1">
    <location>
        <begin position="586"/>
        <end position="616"/>
    </location>
</feature>
<feature type="region of interest" description="Disordered" evidence="1">
    <location>
        <begin position="59"/>
        <end position="104"/>
    </location>
</feature>
<accession>K5WUI5</accession>
<evidence type="ECO:0000256" key="1">
    <source>
        <dbReference type="SAM" id="MobiDB-lite"/>
    </source>
</evidence>
<evidence type="ECO:0000313" key="3">
    <source>
        <dbReference type="Proteomes" id="UP000008493"/>
    </source>
</evidence>
<keyword evidence="3" id="KW-1185">Reference proteome</keyword>
<dbReference type="AlphaFoldDB" id="K5WUI5"/>
<dbReference type="EMBL" id="JH971390">
    <property type="protein sequence ID" value="EKM79081.1"/>
    <property type="molecule type" value="Genomic_DNA"/>
</dbReference>
<feature type="compositionally biased region" description="Basic and acidic residues" evidence="1">
    <location>
        <begin position="68"/>
        <end position="88"/>
    </location>
</feature>
<dbReference type="InParanoid" id="K5WUI5"/>